<dbReference type="Proteomes" id="UP001597251">
    <property type="component" value="Unassembled WGS sequence"/>
</dbReference>
<dbReference type="RefSeq" id="WP_125678032.1">
    <property type="nucleotide sequence ID" value="NZ_JBHTOI010000034.1"/>
</dbReference>
<keyword evidence="2 7" id="KW-0812">Transmembrane</keyword>
<keyword evidence="5 7" id="KW-1133">Transmembrane helix</keyword>
<evidence type="ECO:0000256" key="1">
    <source>
        <dbReference type="ARBA" id="ARBA00004651"/>
    </source>
</evidence>
<name>A0ABW4BSC1_9LACO</name>
<dbReference type="InterPro" id="IPR036640">
    <property type="entry name" value="ABC1_TM_sf"/>
</dbReference>
<dbReference type="EMBL" id="JBHTOI010000034">
    <property type="protein sequence ID" value="MFD1418108.1"/>
    <property type="molecule type" value="Genomic_DNA"/>
</dbReference>
<dbReference type="CDD" id="cd03254">
    <property type="entry name" value="ABCC_Glucan_exporter_like"/>
    <property type="match status" value="1"/>
</dbReference>
<evidence type="ECO:0000256" key="7">
    <source>
        <dbReference type="SAM" id="Phobius"/>
    </source>
</evidence>
<feature type="domain" description="ABC transmembrane type-1" evidence="9">
    <location>
        <begin position="27"/>
        <end position="313"/>
    </location>
</feature>
<dbReference type="PANTHER" id="PTHR43394">
    <property type="entry name" value="ATP-DEPENDENT PERMEASE MDL1, MITOCHONDRIAL"/>
    <property type="match status" value="1"/>
</dbReference>
<comment type="subcellular location">
    <subcellularLocation>
        <location evidence="1">Cell membrane</location>
        <topology evidence="1">Multi-pass membrane protein</topology>
    </subcellularLocation>
</comment>
<feature type="transmembrane region" description="Helical" evidence="7">
    <location>
        <begin position="171"/>
        <end position="190"/>
    </location>
</feature>
<dbReference type="InterPro" id="IPR017871">
    <property type="entry name" value="ABC_transporter-like_CS"/>
</dbReference>
<dbReference type="Gene3D" id="1.20.1560.10">
    <property type="entry name" value="ABC transporter type 1, transmembrane domain"/>
    <property type="match status" value="1"/>
</dbReference>
<dbReference type="Pfam" id="PF00005">
    <property type="entry name" value="ABC_tran"/>
    <property type="match status" value="1"/>
</dbReference>
<dbReference type="SMART" id="SM00382">
    <property type="entry name" value="AAA"/>
    <property type="match status" value="1"/>
</dbReference>
<accession>A0ABW4BSC1</accession>
<keyword evidence="3" id="KW-0547">Nucleotide-binding</keyword>
<dbReference type="Pfam" id="PF00664">
    <property type="entry name" value="ABC_membrane"/>
    <property type="match status" value="1"/>
</dbReference>
<dbReference type="PROSITE" id="PS00211">
    <property type="entry name" value="ABC_TRANSPORTER_1"/>
    <property type="match status" value="1"/>
</dbReference>
<organism evidence="10 11">
    <name type="scientific">Companilactobacillus keshanensis</name>
    <dbReference type="NCBI Taxonomy" id="2486003"/>
    <lineage>
        <taxon>Bacteria</taxon>
        <taxon>Bacillati</taxon>
        <taxon>Bacillota</taxon>
        <taxon>Bacilli</taxon>
        <taxon>Lactobacillales</taxon>
        <taxon>Lactobacillaceae</taxon>
        <taxon>Companilactobacillus</taxon>
    </lineage>
</organism>
<protein>
    <submittedName>
        <fullName evidence="10">ABC transporter ATP-binding protein</fullName>
    </submittedName>
</protein>
<dbReference type="SUPFAM" id="SSF52540">
    <property type="entry name" value="P-loop containing nucleoside triphosphate hydrolases"/>
    <property type="match status" value="1"/>
</dbReference>
<evidence type="ECO:0000256" key="2">
    <source>
        <dbReference type="ARBA" id="ARBA00022692"/>
    </source>
</evidence>
<dbReference type="PROSITE" id="PS50893">
    <property type="entry name" value="ABC_TRANSPORTER_2"/>
    <property type="match status" value="1"/>
</dbReference>
<evidence type="ECO:0000259" key="9">
    <source>
        <dbReference type="PROSITE" id="PS50929"/>
    </source>
</evidence>
<dbReference type="PROSITE" id="PS50929">
    <property type="entry name" value="ABC_TM1F"/>
    <property type="match status" value="1"/>
</dbReference>
<feature type="transmembrane region" description="Helical" evidence="7">
    <location>
        <begin position="21"/>
        <end position="43"/>
    </location>
</feature>
<dbReference type="GO" id="GO:0005524">
    <property type="term" value="F:ATP binding"/>
    <property type="evidence" value="ECO:0007669"/>
    <property type="project" value="UniProtKB-KW"/>
</dbReference>
<keyword evidence="11" id="KW-1185">Reference proteome</keyword>
<feature type="transmembrane region" description="Helical" evidence="7">
    <location>
        <begin position="70"/>
        <end position="95"/>
    </location>
</feature>
<feature type="transmembrane region" description="Helical" evidence="7">
    <location>
        <begin position="146"/>
        <end position="165"/>
    </location>
</feature>
<evidence type="ECO:0000313" key="11">
    <source>
        <dbReference type="Proteomes" id="UP001597251"/>
    </source>
</evidence>
<evidence type="ECO:0000256" key="6">
    <source>
        <dbReference type="ARBA" id="ARBA00023136"/>
    </source>
</evidence>
<dbReference type="InterPro" id="IPR011527">
    <property type="entry name" value="ABC1_TM_dom"/>
</dbReference>
<dbReference type="SUPFAM" id="SSF90123">
    <property type="entry name" value="ABC transporter transmembrane region"/>
    <property type="match status" value="1"/>
</dbReference>
<keyword evidence="6 7" id="KW-0472">Membrane</keyword>
<sequence>MRKANTRDISIKDGVSEYGRSYIFPVLIAVIFAVLGSVTSIIGPSQLSKITDLITKGLLGNIDVQQVLKITIIMAGIYITGAIMSYGQGFIMATVTQKFTQKLRTNIVKKINKLPLQYFDTHNEGDTLSRVTNDLDTMGQSLNQSLGTLISSITLFVGCIIMMLFTNIIMSITAIISVLAGFILTLVIMGHSQKYFNSQQNRLADISSYTEEIYSGHEVVKTSNYTNEAKSNFDNMNNKLYDSVWKSQFMSGIMQPLMGFVGNFGYVMVCIVGAIMAIDGKIGMGTIVAFMIYVRLFSQPLSQIAQAFSSLQSAQAAMKRVFGFLKESEETSDESKTDKLVKSTGKVDFDNVQFGYLPGQKIIKNFTVHTKPGQKIAIVGPTGSGKTTTVNLLMRFYDMNSGSIKIDGVDINDMKRSEVRDQFDMVLQDAWLFDDTVRNNLVYNQKNVNDEQVQYALKVVGLDHFIETLPNGLDTILNDTISLSVGQKQLMTIARALIKDSPMLILDEATSSVDTRTEEQIQKAMDALMAGRTSFVIAHRLSTIKNSDMILVVKDGEIIERGTHDDLMSAKGFYAGMYNSQFSEEN</sequence>
<evidence type="ECO:0000256" key="3">
    <source>
        <dbReference type="ARBA" id="ARBA00022741"/>
    </source>
</evidence>
<dbReference type="InterPro" id="IPR039421">
    <property type="entry name" value="Type_1_exporter"/>
</dbReference>
<dbReference type="CDD" id="cd18547">
    <property type="entry name" value="ABC_6TM_Tm288_like"/>
    <property type="match status" value="1"/>
</dbReference>
<evidence type="ECO:0000259" key="8">
    <source>
        <dbReference type="PROSITE" id="PS50893"/>
    </source>
</evidence>
<evidence type="ECO:0000313" key="10">
    <source>
        <dbReference type="EMBL" id="MFD1418108.1"/>
    </source>
</evidence>
<reference evidence="11" key="1">
    <citation type="journal article" date="2019" name="Int. J. Syst. Evol. Microbiol.">
        <title>The Global Catalogue of Microorganisms (GCM) 10K type strain sequencing project: providing services to taxonomists for standard genome sequencing and annotation.</title>
        <authorList>
            <consortium name="The Broad Institute Genomics Platform"/>
            <consortium name="The Broad Institute Genome Sequencing Center for Infectious Disease"/>
            <person name="Wu L."/>
            <person name="Ma J."/>
        </authorList>
    </citation>
    <scope>NUCLEOTIDE SEQUENCE [LARGE SCALE GENOMIC DNA]</scope>
    <source>
        <strain evidence="11">CCM 8936</strain>
    </source>
</reference>
<dbReference type="Gene3D" id="3.40.50.300">
    <property type="entry name" value="P-loop containing nucleotide triphosphate hydrolases"/>
    <property type="match status" value="1"/>
</dbReference>
<evidence type="ECO:0000256" key="4">
    <source>
        <dbReference type="ARBA" id="ARBA00022840"/>
    </source>
</evidence>
<comment type="caution">
    <text evidence="10">The sequence shown here is derived from an EMBL/GenBank/DDBJ whole genome shotgun (WGS) entry which is preliminary data.</text>
</comment>
<feature type="domain" description="ABC transporter" evidence="8">
    <location>
        <begin position="347"/>
        <end position="580"/>
    </location>
</feature>
<dbReference type="InterPro" id="IPR003593">
    <property type="entry name" value="AAA+_ATPase"/>
</dbReference>
<gene>
    <name evidence="10" type="ORF">ACFQ42_05075</name>
</gene>
<dbReference type="PANTHER" id="PTHR43394:SF1">
    <property type="entry name" value="ATP-BINDING CASSETTE SUB-FAMILY B MEMBER 10, MITOCHONDRIAL"/>
    <property type="match status" value="1"/>
</dbReference>
<dbReference type="InterPro" id="IPR027417">
    <property type="entry name" value="P-loop_NTPase"/>
</dbReference>
<keyword evidence="4 10" id="KW-0067">ATP-binding</keyword>
<dbReference type="InterPro" id="IPR003439">
    <property type="entry name" value="ABC_transporter-like_ATP-bd"/>
</dbReference>
<proteinExistence type="predicted"/>
<feature type="transmembrane region" description="Helical" evidence="7">
    <location>
        <begin position="257"/>
        <end position="276"/>
    </location>
</feature>
<evidence type="ECO:0000256" key="5">
    <source>
        <dbReference type="ARBA" id="ARBA00022989"/>
    </source>
</evidence>